<keyword evidence="14" id="KW-1185">Reference proteome</keyword>
<keyword evidence="4" id="KW-0235">DNA replication</keyword>
<feature type="region of interest" description="Disordered" evidence="10">
    <location>
        <begin position="1"/>
        <end position="31"/>
    </location>
</feature>
<feature type="compositionally biased region" description="Polar residues" evidence="10">
    <location>
        <begin position="169"/>
        <end position="180"/>
    </location>
</feature>
<proteinExistence type="inferred from homology"/>
<dbReference type="CDD" id="cd18137">
    <property type="entry name" value="HLD_clamp_pol_III_gamma_tau"/>
    <property type="match status" value="1"/>
</dbReference>
<keyword evidence="9" id="KW-0175">Coiled coil</keyword>
<evidence type="ECO:0000313" key="13">
    <source>
        <dbReference type="EMBL" id="CAK9274925.1"/>
    </source>
</evidence>
<keyword evidence="2" id="KW-0808">Transferase</keyword>
<feature type="region of interest" description="Disordered" evidence="10">
    <location>
        <begin position="1102"/>
        <end position="1178"/>
    </location>
</feature>
<feature type="compositionally biased region" description="Basic residues" evidence="10">
    <location>
        <begin position="217"/>
        <end position="229"/>
    </location>
</feature>
<evidence type="ECO:0000313" key="14">
    <source>
        <dbReference type="Proteomes" id="UP001497444"/>
    </source>
</evidence>
<feature type="compositionally biased region" description="Basic residues" evidence="10">
    <location>
        <begin position="1210"/>
        <end position="1223"/>
    </location>
</feature>
<sequence length="1242" mass="137445">MSINSRTEKKVAAAASFQQEGEEEEEEEEGKKILKHLEKHLHVTNCIHISNHLHMQKKKRRNSSFSSPTTTTMLDSGRKAASSSSPHELPLIRELTAVKKKVKALRDPPATAYSSPNIYETEVDFTENRAGRGGQRGDGVLQPQLLAGRRIATQRNRLRHDDGSGVCSAKSTPTATTNRTWVDDPDDDDDDDGEAEEMGTRRRRTRGFVGDQEDDHHHHHQSPQWRRHQQLQYKGGGEEGCSNSSRLGRRRGMKASRCAEGGSSLEDDTDKNTESPEAAAAATAPHPPPHDALELSEMIPQQQQQGCGIPWYQSRVHKGKKGKRLLDFAGMGFTCAFPEAMMKKKVMDSKKQQQQASRNNGLGGSLRIEKSPSACDLLSDSGLTCSSGRAKAHNNIRHRDDGNGMGYSKASPSEEQYDDSLSGETLMHQSLSHKYRPKSFKDLVGQTLVVKALTTAITKGKIAPLYLFAGPHGTGKTSTARIFAAAVICHNTEPHRRPCGLCRECTTLTLNNTSSSSSHYVKEIDASNLELDHMRSVLHRMSLLSQSNSHHHHHHRVFIVECCEALSAEAWNAFLKFLDDPPRNMVFILITSDLEHLPLAATSRCQKFSFGRLKEMEIVTRLQFLATKDALEVDEAALSLIAARANGSLHDAETTLDQLSLLDRRVSLAMVEELVGLVSDKKLLELLDFALSANTTNTVRCLRELLDSGVDALSLVAQLASLITNILAGTSDVHSEMKGFSKRNFSKKEQQQRLRQALKVLAESEKQLRVSNDRPTWLTAALLQFAPDRSYLPSSVDTSMTPSPIAFDTFEKITAAEAYTPRIQTSGDWILDTQKSQSLHQVVLTPKLPPTAIVEEKKERAAQQQPLCATTTTSHLEGKKKLPSGGKQSEAKVHPAESPMEKAGKSPLVATTSQLGSIVLFDGGRVAESRNFQVLGCQELEDVWVKVLHGCRSNVLRQLLQAHGTLISLCIAKVSHVEFQHVEQKARAERLRSSTCHAFQMALGCPVELKLSLSCPPTTVTEDSKTLHAMESTADSEAAAGPSNTTVHIFTENSCSLSARQMQEALLGDQQQRQLAKKNQQHHGGLVGHTCIMNPDYVDQSQISRHQGRGCSPALENNPSEEVPQDVLEVMSRQKFRQKASHKSSTATTQANGHLEKSDESCTQTKSKQEKAAKHKSSEFKGIISIEQETLKLQSRIKSSRRPLCWKSSPPRKLKGKPNHRRSQRRVAFFLRMVPCTRSRIK</sequence>
<evidence type="ECO:0000259" key="11">
    <source>
        <dbReference type="Pfam" id="PF12169"/>
    </source>
</evidence>
<feature type="compositionally biased region" description="Basic and acidic residues" evidence="10">
    <location>
        <begin position="1"/>
        <end position="11"/>
    </location>
</feature>
<feature type="compositionally biased region" description="Basic and acidic residues" evidence="10">
    <location>
        <begin position="889"/>
        <end position="904"/>
    </location>
</feature>
<dbReference type="InterPro" id="IPR027417">
    <property type="entry name" value="P-loop_NTPase"/>
</dbReference>
<organism evidence="13 14">
    <name type="scientific">Sphagnum jensenii</name>
    <dbReference type="NCBI Taxonomy" id="128206"/>
    <lineage>
        <taxon>Eukaryota</taxon>
        <taxon>Viridiplantae</taxon>
        <taxon>Streptophyta</taxon>
        <taxon>Embryophyta</taxon>
        <taxon>Bryophyta</taxon>
        <taxon>Sphagnophytina</taxon>
        <taxon>Sphagnopsida</taxon>
        <taxon>Sphagnales</taxon>
        <taxon>Sphagnaceae</taxon>
        <taxon>Sphagnum</taxon>
    </lineage>
</organism>
<feature type="region of interest" description="Disordered" evidence="10">
    <location>
        <begin position="154"/>
        <end position="293"/>
    </location>
</feature>
<dbReference type="InterPro" id="IPR050238">
    <property type="entry name" value="DNA_Rep/Repair_Clamp_Loader"/>
</dbReference>
<feature type="region of interest" description="Disordered" evidence="10">
    <location>
        <begin position="1199"/>
        <end position="1223"/>
    </location>
</feature>
<dbReference type="InterPro" id="IPR022754">
    <property type="entry name" value="DNA_pol_III_gamma-3"/>
</dbReference>
<feature type="compositionally biased region" description="Polar residues" evidence="10">
    <location>
        <begin position="1143"/>
        <end position="1152"/>
    </location>
</feature>
<dbReference type="Pfam" id="PF12169">
    <property type="entry name" value="DNA_pol3_gamma3"/>
    <property type="match status" value="1"/>
</dbReference>
<evidence type="ECO:0000256" key="10">
    <source>
        <dbReference type="SAM" id="MobiDB-lite"/>
    </source>
</evidence>
<evidence type="ECO:0000256" key="4">
    <source>
        <dbReference type="ARBA" id="ARBA00022705"/>
    </source>
</evidence>
<reference evidence="13" key="1">
    <citation type="submission" date="2024-02" db="EMBL/GenBank/DDBJ databases">
        <authorList>
            <consortium name="ELIXIR-Norway"/>
            <consortium name="Elixir Norway"/>
        </authorList>
    </citation>
    <scope>NUCLEOTIDE SEQUENCE</scope>
</reference>
<dbReference type="PANTHER" id="PTHR11669">
    <property type="entry name" value="REPLICATION FACTOR C / DNA POLYMERASE III GAMMA-TAU SUBUNIT"/>
    <property type="match status" value="1"/>
</dbReference>
<evidence type="ECO:0000256" key="9">
    <source>
        <dbReference type="ARBA" id="ARBA00023054"/>
    </source>
</evidence>
<name>A0ABP0X743_9BRYO</name>
<evidence type="ECO:0000256" key="5">
    <source>
        <dbReference type="ARBA" id="ARBA00022723"/>
    </source>
</evidence>
<feature type="domain" description="STICHEL DnaA-N-like alpha-beta" evidence="12">
    <location>
        <begin position="938"/>
        <end position="1013"/>
    </location>
</feature>
<dbReference type="NCBIfam" id="TIGR02397">
    <property type="entry name" value="dnaX_nterm"/>
    <property type="match status" value="1"/>
</dbReference>
<evidence type="ECO:0000256" key="3">
    <source>
        <dbReference type="ARBA" id="ARBA00022695"/>
    </source>
</evidence>
<keyword evidence="5" id="KW-0479">Metal-binding</keyword>
<dbReference type="EMBL" id="OZ020101">
    <property type="protein sequence ID" value="CAK9274925.1"/>
    <property type="molecule type" value="Genomic_DNA"/>
</dbReference>
<feature type="domain" description="DNA polymerase III gamma subunit" evidence="11">
    <location>
        <begin position="666"/>
        <end position="728"/>
    </location>
</feature>
<dbReference type="SUPFAM" id="SSF48019">
    <property type="entry name" value="post-AAA+ oligomerization domain-like"/>
    <property type="match status" value="1"/>
</dbReference>
<dbReference type="InterPro" id="IPR008921">
    <property type="entry name" value="DNA_pol3_clamp-load_cplx_C"/>
</dbReference>
<dbReference type="InterPro" id="IPR045085">
    <property type="entry name" value="HLD_clamp_pol_III_gamma_tau"/>
</dbReference>
<feature type="compositionally biased region" description="Polar residues" evidence="10">
    <location>
        <begin position="862"/>
        <end position="875"/>
    </location>
</feature>
<comment type="similarity">
    <text evidence="1">Belongs to the DnaX/STICHEL family.</text>
</comment>
<accession>A0ABP0X743</accession>
<evidence type="ECO:0000259" key="12">
    <source>
        <dbReference type="Pfam" id="PF23007"/>
    </source>
</evidence>
<dbReference type="Pfam" id="PF23007">
    <property type="entry name" value="DnaA_N-like_STI"/>
    <property type="match status" value="1"/>
</dbReference>
<keyword evidence="8" id="KW-0067">ATP-binding</keyword>
<dbReference type="Proteomes" id="UP001497444">
    <property type="component" value="Chromosome 6"/>
</dbReference>
<feature type="compositionally biased region" description="Acidic residues" evidence="10">
    <location>
        <begin position="183"/>
        <end position="197"/>
    </location>
</feature>
<feature type="region of interest" description="Disordered" evidence="10">
    <location>
        <begin position="52"/>
        <end position="88"/>
    </location>
</feature>
<dbReference type="Pfam" id="PF13177">
    <property type="entry name" value="DNA_pol3_delta2"/>
    <property type="match status" value="1"/>
</dbReference>
<evidence type="ECO:0008006" key="15">
    <source>
        <dbReference type="Google" id="ProtNLM"/>
    </source>
</evidence>
<keyword evidence="6" id="KW-0547">Nucleotide-binding</keyword>
<dbReference type="Gene3D" id="1.10.8.60">
    <property type="match status" value="1"/>
</dbReference>
<dbReference type="InterPro" id="IPR012763">
    <property type="entry name" value="DNA_pol_III_sug/sutau_N"/>
</dbReference>
<feature type="region of interest" description="Disordered" evidence="10">
    <location>
        <begin position="858"/>
        <end position="906"/>
    </location>
</feature>
<protein>
    <recommendedName>
        <fullName evidence="15">AAA+ ATPase domain-containing protein</fullName>
    </recommendedName>
</protein>
<evidence type="ECO:0000256" key="8">
    <source>
        <dbReference type="ARBA" id="ARBA00022840"/>
    </source>
</evidence>
<keyword evidence="7" id="KW-0862">Zinc</keyword>
<dbReference type="InterPro" id="IPR054506">
    <property type="entry name" value="DnaA_N-like_STI"/>
</dbReference>
<evidence type="ECO:0000256" key="6">
    <source>
        <dbReference type="ARBA" id="ARBA00022741"/>
    </source>
</evidence>
<evidence type="ECO:0000256" key="2">
    <source>
        <dbReference type="ARBA" id="ARBA00022679"/>
    </source>
</evidence>
<evidence type="ECO:0000256" key="7">
    <source>
        <dbReference type="ARBA" id="ARBA00022833"/>
    </source>
</evidence>
<dbReference type="SUPFAM" id="SSF52540">
    <property type="entry name" value="P-loop containing nucleoside triphosphate hydrolases"/>
    <property type="match status" value="1"/>
</dbReference>
<feature type="region of interest" description="Disordered" evidence="10">
    <location>
        <begin position="346"/>
        <end position="366"/>
    </location>
</feature>
<dbReference type="Gene3D" id="3.40.50.300">
    <property type="entry name" value="P-loop containing nucleotide triphosphate hydrolases"/>
    <property type="match status" value="1"/>
</dbReference>
<feature type="compositionally biased region" description="Polar residues" evidence="10">
    <location>
        <begin position="63"/>
        <end position="74"/>
    </location>
</feature>
<feature type="region of interest" description="Disordered" evidence="10">
    <location>
        <begin position="394"/>
        <end position="418"/>
    </location>
</feature>
<evidence type="ECO:0000256" key="1">
    <source>
        <dbReference type="ARBA" id="ARBA00006360"/>
    </source>
</evidence>
<dbReference type="Gene3D" id="1.20.272.10">
    <property type="match status" value="1"/>
</dbReference>
<dbReference type="PANTHER" id="PTHR11669:SF0">
    <property type="entry name" value="PROTEIN STICHEL-LIKE 2"/>
    <property type="match status" value="1"/>
</dbReference>
<keyword evidence="3" id="KW-0548">Nucleotidyltransferase</keyword>
<gene>
    <name evidence="13" type="ORF">CSSPJE1EN1_LOCUS20403</name>
</gene>
<feature type="compositionally biased region" description="Basic and acidic residues" evidence="10">
    <location>
        <begin position="1167"/>
        <end position="1178"/>
    </location>
</feature>